<feature type="chain" id="PRO_5016239261" description="DUF5723 domain-containing protein" evidence="1">
    <location>
        <begin position="19"/>
        <end position="448"/>
    </location>
</feature>
<dbReference type="OrthoDB" id="9805336at2"/>
<name>A0A328YXU6_9FLAO</name>
<dbReference type="AlphaFoldDB" id="A0A328YXU6"/>
<comment type="caution">
    <text evidence="2">The sequence shown here is derived from an EMBL/GenBank/DDBJ whole genome shotgun (WGS) entry which is preliminary data.</text>
</comment>
<accession>A0A328YXU6</accession>
<protein>
    <recommendedName>
        <fullName evidence="4">DUF5723 domain-containing protein</fullName>
    </recommendedName>
</protein>
<proteinExistence type="predicted"/>
<keyword evidence="1" id="KW-0732">Signal</keyword>
<dbReference type="RefSeq" id="WP_112111747.1">
    <property type="nucleotide sequence ID" value="NZ_QLSZ01000001.1"/>
</dbReference>
<gene>
    <name evidence="2" type="ORF">CLV55_10162</name>
</gene>
<organism evidence="2 3">
    <name type="scientific">Flavobacterium aciduliphilum</name>
    <dbReference type="NCBI Taxonomy" id="1101402"/>
    <lineage>
        <taxon>Bacteria</taxon>
        <taxon>Pseudomonadati</taxon>
        <taxon>Bacteroidota</taxon>
        <taxon>Flavobacteriia</taxon>
        <taxon>Flavobacteriales</taxon>
        <taxon>Flavobacteriaceae</taxon>
        <taxon>Flavobacterium</taxon>
    </lineage>
</organism>
<evidence type="ECO:0000313" key="2">
    <source>
        <dbReference type="EMBL" id="RAR75367.1"/>
    </source>
</evidence>
<sequence length="448" mass="48982">MKKIVLALCTLSSVFAYSQEHFTGLSTSSRVGLLNAGINPAELANLSKKIEINFYGFSLNVSNNKIGYSDIVNGSNLESLIFKGADAVNMRSDVELYGPGVAVRWRKWGFGVTTKAVGRLDLVDIDTHIGDAITNNGINFSGPTVIKNDYNQRLNGTTWGEVGFSIAHTLYENDKHRFNAGVTFKMMFPGSYANMGTDKFSGTISNTATGSYMSNADATLNIAYSGNLANSFSKFNDYSQSVFGGLHGFVGDVGFNYQWKDGKKYKLNLGASVRNMGSMTFSDSNNASTYYHLSIPQATPTNPGLDLSQFQNVNSLKDVEARLLSSGYLTEISQNKDFKVKLPTLFTAYADVKIVPKLYVSVYGQQKMHSNSKNDQITAQNMITVTPRVNLGFFEAFSSWSSSEISGFNGGFGFRLGGFYLGSGSVVTALLKDSKQIDVYTGFRWAFL</sequence>
<reference evidence="2 3" key="1">
    <citation type="submission" date="2018-06" db="EMBL/GenBank/DDBJ databases">
        <title>Genomic Encyclopedia of Archaeal and Bacterial Type Strains, Phase II (KMG-II): from individual species to whole genera.</title>
        <authorList>
            <person name="Goeker M."/>
        </authorList>
    </citation>
    <scope>NUCLEOTIDE SEQUENCE [LARGE SCALE GENOMIC DNA]</scope>
    <source>
        <strain evidence="2 3">DSM 25663</strain>
    </source>
</reference>
<dbReference type="Proteomes" id="UP000248840">
    <property type="component" value="Unassembled WGS sequence"/>
</dbReference>
<feature type="signal peptide" evidence="1">
    <location>
        <begin position="1"/>
        <end position="18"/>
    </location>
</feature>
<evidence type="ECO:0000256" key="1">
    <source>
        <dbReference type="SAM" id="SignalP"/>
    </source>
</evidence>
<evidence type="ECO:0000313" key="3">
    <source>
        <dbReference type="Proteomes" id="UP000248840"/>
    </source>
</evidence>
<evidence type="ECO:0008006" key="4">
    <source>
        <dbReference type="Google" id="ProtNLM"/>
    </source>
</evidence>
<keyword evidence="3" id="KW-1185">Reference proteome</keyword>
<dbReference type="EMBL" id="QLSZ01000001">
    <property type="protein sequence ID" value="RAR75367.1"/>
    <property type="molecule type" value="Genomic_DNA"/>
</dbReference>